<evidence type="ECO:0000313" key="3">
    <source>
        <dbReference type="EMBL" id="CAD2213243.1"/>
    </source>
</evidence>
<evidence type="ECO:0000256" key="1">
    <source>
        <dbReference type="SAM" id="Coils"/>
    </source>
</evidence>
<dbReference type="Proteomes" id="UP000515908">
    <property type="component" value="Chromosome 01"/>
</dbReference>
<keyword evidence="1" id="KW-0175">Coiled coil</keyword>
<dbReference type="EMBL" id="LR877145">
    <property type="protein sequence ID" value="CAD2213243.1"/>
    <property type="molecule type" value="Genomic_DNA"/>
</dbReference>
<organism evidence="3 4">
    <name type="scientific">Angomonas deanei</name>
    <dbReference type="NCBI Taxonomy" id="59799"/>
    <lineage>
        <taxon>Eukaryota</taxon>
        <taxon>Discoba</taxon>
        <taxon>Euglenozoa</taxon>
        <taxon>Kinetoplastea</taxon>
        <taxon>Metakinetoplastina</taxon>
        <taxon>Trypanosomatida</taxon>
        <taxon>Trypanosomatidae</taxon>
        <taxon>Strigomonadinae</taxon>
        <taxon>Angomonas</taxon>
    </lineage>
</organism>
<feature type="coiled-coil region" evidence="1">
    <location>
        <begin position="25"/>
        <end position="59"/>
    </location>
</feature>
<evidence type="ECO:0000313" key="4">
    <source>
        <dbReference type="Proteomes" id="UP000515908"/>
    </source>
</evidence>
<dbReference type="VEuPathDB" id="TriTrypDB:ADEAN_000068000"/>
<sequence length="222" mass="24786">MKTKALLEDTYDRRCDLEKVVEDTNKRLEEANRAHGEAVDTLKKERESLQALLQQRNAVEFSLREELENVKRFADDNATARADAQLGRERTLAQDQIRYLTELVASLQETIKTLEGTIVTQQEAFEVKLAEAQAQHEETLISKIIETRSVTSGAQTPRESPQFFSPYESGKPLPPTLKPPSATATSVDSYTPAGSEYIEEDKSKSTSALHKVTDAPPLPIRG</sequence>
<evidence type="ECO:0000256" key="2">
    <source>
        <dbReference type="SAM" id="MobiDB-lite"/>
    </source>
</evidence>
<proteinExistence type="predicted"/>
<protein>
    <submittedName>
        <fullName evidence="3">Uncharacterized protein</fullName>
    </submittedName>
</protein>
<feature type="region of interest" description="Disordered" evidence="2">
    <location>
        <begin position="150"/>
        <end position="222"/>
    </location>
</feature>
<accession>A0A7G2C3C9</accession>
<dbReference type="AlphaFoldDB" id="A0A7G2C3C9"/>
<name>A0A7G2C3C9_9TRYP</name>
<feature type="compositionally biased region" description="Polar residues" evidence="2">
    <location>
        <begin position="150"/>
        <end position="163"/>
    </location>
</feature>
<reference evidence="3 4" key="1">
    <citation type="submission" date="2020-08" db="EMBL/GenBank/DDBJ databases">
        <authorList>
            <person name="Newling K."/>
            <person name="Davey J."/>
            <person name="Forrester S."/>
        </authorList>
    </citation>
    <scope>NUCLEOTIDE SEQUENCE [LARGE SCALE GENOMIC DNA]</scope>
    <source>
        <strain evidence="4">Crithidia deanei Carvalho (ATCC PRA-265)</strain>
    </source>
</reference>
<gene>
    <name evidence="3" type="ORF">ADEAN_000068000</name>
</gene>
<keyword evidence="4" id="KW-1185">Reference proteome</keyword>